<feature type="transmembrane region" description="Helical" evidence="1">
    <location>
        <begin position="7"/>
        <end position="26"/>
    </location>
</feature>
<name>A0A401FI57_9LACO</name>
<feature type="transmembrane region" description="Helical" evidence="1">
    <location>
        <begin position="32"/>
        <end position="52"/>
    </location>
</feature>
<keyword evidence="1" id="KW-0812">Transmembrane</keyword>
<evidence type="ECO:0000313" key="3">
    <source>
        <dbReference type="Proteomes" id="UP000286974"/>
    </source>
</evidence>
<accession>A0A401FI57</accession>
<keyword evidence="1" id="KW-0472">Membrane</keyword>
<dbReference type="EMBL" id="BEXA01000001">
    <property type="protein sequence ID" value="GAY71941.1"/>
    <property type="molecule type" value="Genomic_DNA"/>
</dbReference>
<keyword evidence="1" id="KW-1133">Transmembrane helix</keyword>
<protein>
    <submittedName>
        <fullName evidence="2">Uncharacterized protein</fullName>
    </submittedName>
</protein>
<gene>
    <name evidence="2" type="ORF">NBRC111893_87</name>
</gene>
<reference evidence="2 3" key="1">
    <citation type="submission" date="2017-11" db="EMBL/GenBank/DDBJ databases">
        <title>Draft Genome Sequence of Lactobacillus curieae NBRC 111893 isolated from Koso, a Japanese sugar-Vegetable Fermented Beverage.</title>
        <authorList>
            <person name="Chiou T.Y."/>
            <person name="Oshima K."/>
            <person name="Suda W."/>
            <person name="Hattori M."/>
            <person name="Takahashi T."/>
        </authorList>
    </citation>
    <scope>NUCLEOTIDE SEQUENCE [LARGE SCALE GENOMIC DNA]</scope>
    <source>
        <strain evidence="2 3">NBRC111893</strain>
    </source>
</reference>
<evidence type="ECO:0000313" key="2">
    <source>
        <dbReference type="EMBL" id="GAY71941.1"/>
    </source>
</evidence>
<dbReference type="Proteomes" id="UP000286974">
    <property type="component" value="Unassembled WGS sequence"/>
</dbReference>
<evidence type="ECO:0000256" key="1">
    <source>
        <dbReference type="SAM" id="Phobius"/>
    </source>
</evidence>
<sequence length="57" mass="6240">MSKNKILLIVALVVIVAILAWSWSLLDLSSSFTIILDIVTLVVAMIAAYFGVKSMKE</sequence>
<comment type="caution">
    <text evidence="2">The sequence shown here is derived from an EMBL/GenBank/DDBJ whole genome shotgun (WGS) entry which is preliminary data.</text>
</comment>
<dbReference type="AlphaFoldDB" id="A0A401FI57"/>
<keyword evidence="3" id="KW-1185">Reference proteome</keyword>
<organism evidence="2 3">
    <name type="scientific">Lentilactobacillus kosonis</name>
    <dbReference type="NCBI Taxonomy" id="2810561"/>
    <lineage>
        <taxon>Bacteria</taxon>
        <taxon>Bacillati</taxon>
        <taxon>Bacillota</taxon>
        <taxon>Bacilli</taxon>
        <taxon>Lactobacillales</taxon>
        <taxon>Lactobacillaceae</taxon>
        <taxon>Lentilactobacillus</taxon>
    </lineage>
</organism>
<proteinExistence type="predicted"/>
<dbReference type="RefSeq" id="WP_160114415.1">
    <property type="nucleotide sequence ID" value="NZ_BEXA01000001.1"/>
</dbReference>